<dbReference type="EC" id="2.3.2.27" evidence="9"/>
<name>W7I2K8_9PEZI</name>
<evidence type="ECO:0000256" key="2">
    <source>
        <dbReference type="ARBA" id="ARBA00022448"/>
    </source>
</evidence>
<dbReference type="Proteomes" id="UP000024837">
    <property type="component" value="Unassembled WGS sequence"/>
</dbReference>
<dbReference type="SUPFAM" id="SSF48371">
    <property type="entry name" value="ARM repeat"/>
    <property type="match status" value="1"/>
</dbReference>
<evidence type="ECO:0000256" key="5">
    <source>
        <dbReference type="ARBA" id="ARBA00022833"/>
    </source>
</evidence>
<dbReference type="Pfam" id="PF23341">
    <property type="entry name" value="PEP5_VPS11_N"/>
    <property type="match status" value="1"/>
</dbReference>
<keyword evidence="3" id="KW-0479">Metal-binding</keyword>
<dbReference type="GO" id="GO:0033263">
    <property type="term" value="C:CORVET complex"/>
    <property type="evidence" value="ECO:0007669"/>
    <property type="project" value="UniProtKB-UniRule"/>
</dbReference>
<dbReference type="PIRSF" id="PIRSF007860">
    <property type="entry name" value="VPS11"/>
    <property type="match status" value="1"/>
</dbReference>
<keyword evidence="7 9" id="KW-0472">Membrane</keyword>
<dbReference type="CDD" id="cd16688">
    <property type="entry name" value="RING-H2_Vps11"/>
    <property type="match status" value="1"/>
</dbReference>
<dbReference type="GO" id="GO:0030897">
    <property type="term" value="C:HOPS complex"/>
    <property type="evidence" value="ECO:0007669"/>
    <property type="project" value="UniProtKB-UniRule"/>
</dbReference>
<feature type="repeat" description="CHCR" evidence="11">
    <location>
        <begin position="404"/>
        <end position="556"/>
    </location>
</feature>
<evidence type="ECO:0000256" key="4">
    <source>
        <dbReference type="ARBA" id="ARBA00022771"/>
    </source>
</evidence>
<dbReference type="GO" id="GO:0006886">
    <property type="term" value="P:intracellular protein transport"/>
    <property type="evidence" value="ECO:0007669"/>
    <property type="project" value="UniProtKB-UniRule"/>
</dbReference>
<sequence length="948" mass="106245">MASKIWKTFTFFESSSTKLPVDQFLTDGSRVTSACSGMRHILLGLSNGTMVALSSKYQKSATWKAHDAGPINHAKYIESRQILVTIAEDLINAPEMKVWALKISEKRIFSAQQLLSVRITTPAVFPITSFSVAKDVSEVAVAFANGSIVLVRGDLIHDRGNKQRVIHESNEPITGMEFMEEGGSSALYVTTTERVMTIKTAIRGHIPAPRVLETTGCALGCLTIDKNLDNILVARNDALYYYGPDGRGPCYAYEGSKSLIHCFGAYVIMLLPPQTTPNQTGVASSLRQLVGPKRETAYEVSTLVILDTDLQFIAHSETFTGGVKEVLYEWRDIHIVTPDNKVIRLKEKLLPDRLSLLYQRDLYPTALKLAQKSNVNAADINQINSRYADFLFSKGDYDNAMDQYIQAIQHTQPSQIIRKFLEIQRIPNLIQYLEELHHHAEYVTIEHTTLLLNCYAKLKDVEKLESFIRSDKGQKFDLNTVISLCRQAGYFDQAVYLAQKNSEHDIVMDVYMGDMRNFDEGLGFLGTLEPDAMHRNLMKWGRLLLDDKPEQTTELFKSYYTGGYVPRTPSAADEPVAPAPAVGGLQHYAYFIPSLGISGPAAAAPDIKPIEPPKVIYDIPPPQTAFSLFVDHPKEFVKFLRALLEKNGDKTISEVHLTLFEMYLHNANQEEVAGERDALHGQAKKQLKESGSAIGVSEVLLLSHLCNYQAGTTMVREEQQLFFDIFRSHTSSNETAKVMETLKKYGDKEPQLYIAALAYLISNPQHLSEADDGLLKVLEFIEKEGLLAPLQVVQILSKNGIATVRMIREYLSGMIERERLEIQRDQGSIDRYRQDTLQRKKEISDLENKPVIFQPSRCSLCGTSLELPAVHFMCKHSFHQRCLNTPLDSPECPTCAADNAAIRAIRQAQEDVTDQFGVFKTVMGSAESDRFAAVTGFFSRGIMKDRPI</sequence>
<dbReference type="InterPro" id="IPR057308">
    <property type="entry name" value="CHCR_PEP5_VPS11"/>
</dbReference>
<dbReference type="PROSITE" id="PS50089">
    <property type="entry name" value="ZF_RING_2"/>
    <property type="match status" value="1"/>
</dbReference>
<dbReference type="EMBL" id="KI966416">
    <property type="protein sequence ID" value="EWC46632.1"/>
    <property type="molecule type" value="Genomic_DNA"/>
</dbReference>
<dbReference type="InterPro" id="IPR057307">
    <property type="entry name" value="PEP5_VPS11_N"/>
</dbReference>
<dbReference type="SUPFAM" id="SSF57850">
    <property type="entry name" value="RING/U-box"/>
    <property type="match status" value="1"/>
</dbReference>
<dbReference type="GO" id="GO:0007033">
    <property type="term" value="P:vacuole organization"/>
    <property type="evidence" value="ECO:0007669"/>
    <property type="project" value="TreeGrafter"/>
</dbReference>
<dbReference type="GO" id="GO:0008270">
    <property type="term" value="F:zinc ion binding"/>
    <property type="evidence" value="ECO:0007669"/>
    <property type="project" value="UniProtKB-KW"/>
</dbReference>
<comment type="subcellular location">
    <subcellularLocation>
        <location evidence="8">Endomembrane system</location>
        <topology evidence="8">Peripheral membrane protein</topology>
        <orientation evidence="8">Cytoplasmic side</orientation>
    </subcellularLocation>
    <subcellularLocation>
        <location evidence="9">Vacuole membrane</location>
        <topology evidence="9">Peripheral membrane protein</topology>
        <orientation evidence="9">Cytoplasmic side</orientation>
    </subcellularLocation>
</comment>
<dbReference type="PROSITE" id="PS50236">
    <property type="entry name" value="CHCR"/>
    <property type="match status" value="1"/>
</dbReference>
<dbReference type="Gene3D" id="1.25.40.10">
    <property type="entry name" value="Tetratricopeptide repeat domain"/>
    <property type="match status" value="1"/>
</dbReference>
<evidence type="ECO:0000313" key="13">
    <source>
        <dbReference type="EMBL" id="EWC46632.1"/>
    </source>
</evidence>
<comment type="similarity">
    <text evidence="1 9">Belongs to the VPS11 family.</text>
</comment>
<dbReference type="InterPro" id="IPR024763">
    <property type="entry name" value="VPS11_C"/>
</dbReference>
<proteinExistence type="inferred from homology"/>
<keyword evidence="9" id="KW-0808">Transferase</keyword>
<dbReference type="HOGENOM" id="CLU_001287_0_0_1"/>
<evidence type="ECO:0000256" key="11">
    <source>
        <dbReference type="PROSITE-ProRule" id="PRU01006"/>
    </source>
</evidence>
<dbReference type="InterPro" id="IPR000547">
    <property type="entry name" value="Clathrin_H-chain/VPS_repeat"/>
</dbReference>
<accession>W7I2K8</accession>
<dbReference type="GO" id="GO:0000329">
    <property type="term" value="C:fungal-type vacuole membrane"/>
    <property type="evidence" value="ECO:0007669"/>
    <property type="project" value="UniProtKB-UniRule"/>
</dbReference>
<keyword evidence="14" id="KW-1185">Reference proteome</keyword>
<evidence type="ECO:0000259" key="12">
    <source>
        <dbReference type="PROSITE" id="PS50089"/>
    </source>
</evidence>
<dbReference type="GO" id="GO:0006904">
    <property type="term" value="P:vesicle docking involved in exocytosis"/>
    <property type="evidence" value="ECO:0007669"/>
    <property type="project" value="TreeGrafter"/>
</dbReference>
<keyword evidence="5" id="KW-0862">Zinc</keyword>
<evidence type="ECO:0000256" key="8">
    <source>
        <dbReference type="ARBA" id="ARBA00029433"/>
    </source>
</evidence>
<dbReference type="Pfam" id="PF17122">
    <property type="entry name" value="zf-C3H2C3"/>
    <property type="match status" value="1"/>
</dbReference>
<keyword evidence="2 9" id="KW-0813">Transport</keyword>
<dbReference type="PANTHER" id="PTHR23323:SF24">
    <property type="entry name" value="VACUOLAR PROTEIN SORTING-ASSOCIATED PROTEIN 11 HOMOLOG"/>
    <property type="match status" value="1"/>
</dbReference>
<dbReference type="GO" id="GO:0030674">
    <property type="term" value="F:protein-macromolecule adaptor activity"/>
    <property type="evidence" value="ECO:0007669"/>
    <property type="project" value="TreeGrafter"/>
</dbReference>
<dbReference type="InterPro" id="IPR016528">
    <property type="entry name" value="VPS11"/>
</dbReference>
<evidence type="ECO:0000256" key="3">
    <source>
        <dbReference type="ARBA" id="ARBA00022723"/>
    </source>
</evidence>
<dbReference type="Pfam" id="PF23356">
    <property type="entry name" value="TPR_PEP5_VPS11"/>
    <property type="match status" value="2"/>
</dbReference>
<evidence type="ECO:0000256" key="1">
    <source>
        <dbReference type="ARBA" id="ARBA00007070"/>
    </source>
</evidence>
<evidence type="ECO:0000313" key="14">
    <source>
        <dbReference type="Proteomes" id="UP000024837"/>
    </source>
</evidence>
<reference evidence="13 14" key="1">
    <citation type="submission" date="2013-05" db="EMBL/GenBank/DDBJ databases">
        <title>Drechslerella stenobrocha genome reveals carnivorous origination and mechanical trapping mechanism of predatory fungi.</title>
        <authorList>
            <person name="Liu X."/>
            <person name="Zhang W."/>
            <person name="Liu K."/>
        </authorList>
    </citation>
    <scope>NUCLEOTIDE SEQUENCE [LARGE SCALE GENOMIC DNA]</scope>
    <source>
        <strain evidence="13 14">248</strain>
    </source>
</reference>
<dbReference type="PANTHER" id="PTHR23323">
    <property type="entry name" value="VACUOLAR PROTEIN SORTING-ASSOCIATED PROTEIN"/>
    <property type="match status" value="1"/>
</dbReference>
<protein>
    <recommendedName>
        <fullName evidence="9">E3 ubiquitin-protein ligase PEP5</fullName>
        <ecNumber evidence="9">2.3.2.27</ecNumber>
    </recommendedName>
</protein>
<dbReference type="InterPro" id="IPR011990">
    <property type="entry name" value="TPR-like_helical_dom_sf"/>
</dbReference>
<dbReference type="InterPro" id="IPR001841">
    <property type="entry name" value="Znf_RING"/>
</dbReference>
<keyword evidence="9" id="KW-0926">Vacuole</keyword>
<dbReference type="InterPro" id="IPR016024">
    <property type="entry name" value="ARM-type_fold"/>
</dbReference>
<dbReference type="GO" id="GO:0061630">
    <property type="term" value="F:ubiquitin protein ligase activity"/>
    <property type="evidence" value="ECO:0007669"/>
    <property type="project" value="UniProtKB-EC"/>
</dbReference>
<dbReference type="Gene3D" id="3.30.40.10">
    <property type="entry name" value="Zinc/RING finger domain, C3HC4 (zinc finger)"/>
    <property type="match status" value="1"/>
</dbReference>
<dbReference type="Pfam" id="PF12451">
    <property type="entry name" value="VPS11_C"/>
    <property type="match status" value="1"/>
</dbReference>
<feature type="domain" description="RING-type" evidence="12">
    <location>
        <begin position="858"/>
        <end position="895"/>
    </location>
</feature>
<evidence type="ECO:0000256" key="6">
    <source>
        <dbReference type="ARBA" id="ARBA00022927"/>
    </source>
</evidence>
<dbReference type="SMART" id="SM00184">
    <property type="entry name" value="RING"/>
    <property type="match status" value="1"/>
</dbReference>
<dbReference type="GO" id="GO:0048284">
    <property type="term" value="P:organelle fusion"/>
    <property type="evidence" value="ECO:0007669"/>
    <property type="project" value="TreeGrafter"/>
</dbReference>
<dbReference type="OrthoDB" id="26184at2759"/>
<keyword evidence="4 10" id="KW-0863">Zinc-finger</keyword>
<dbReference type="AlphaFoldDB" id="W7I2K8"/>
<comment type="catalytic activity">
    <reaction evidence="9">
        <text>S-ubiquitinyl-[E2 ubiquitin-conjugating enzyme]-L-cysteine + [acceptor protein]-L-lysine = [E2 ubiquitin-conjugating enzyme]-L-cysteine + N(6)-ubiquitinyl-[acceptor protein]-L-lysine.</text>
        <dbReference type="EC" id="2.3.2.27"/>
    </reaction>
</comment>
<evidence type="ECO:0000256" key="9">
    <source>
        <dbReference type="PIRNR" id="PIRNR007860"/>
    </source>
</evidence>
<comment type="subunit">
    <text evidence="9">Component of the homotypic vacuole fusion and vacuole protein sorting (HOPS) complex. Component of the class C core vacuole/endosome tethering (CORVET) complex.</text>
</comment>
<gene>
    <name evidence="13" type="ORF">DRE_04119</name>
</gene>
<evidence type="ECO:0000256" key="7">
    <source>
        <dbReference type="ARBA" id="ARBA00023136"/>
    </source>
</evidence>
<keyword evidence="9" id="KW-0833">Ubl conjugation pathway</keyword>
<keyword evidence="6 9" id="KW-0653">Protein transport</keyword>
<dbReference type="InterPro" id="IPR013083">
    <property type="entry name" value="Znf_RING/FYVE/PHD"/>
</dbReference>
<organism evidence="13 14">
    <name type="scientific">Drechslerella stenobrocha 248</name>
    <dbReference type="NCBI Taxonomy" id="1043628"/>
    <lineage>
        <taxon>Eukaryota</taxon>
        <taxon>Fungi</taxon>
        <taxon>Dikarya</taxon>
        <taxon>Ascomycota</taxon>
        <taxon>Pezizomycotina</taxon>
        <taxon>Orbiliomycetes</taxon>
        <taxon>Orbiliales</taxon>
        <taxon>Orbiliaceae</taxon>
        <taxon>Drechslerella</taxon>
    </lineage>
</organism>
<dbReference type="GO" id="GO:0007032">
    <property type="term" value="P:endosome organization"/>
    <property type="evidence" value="ECO:0007669"/>
    <property type="project" value="TreeGrafter"/>
</dbReference>
<evidence type="ECO:0000256" key="10">
    <source>
        <dbReference type="PROSITE-ProRule" id="PRU00175"/>
    </source>
</evidence>